<evidence type="ECO:0000313" key="1">
    <source>
        <dbReference type="EMBL" id="CAG8830952.1"/>
    </source>
</evidence>
<name>A0ABN7WFV1_GIGMA</name>
<feature type="non-terminal residue" evidence="1">
    <location>
        <position position="1"/>
    </location>
</feature>
<proteinExistence type="predicted"/>
<evidence type="ECO:0000313" key="2">
    <source>
        <dbReference type="Proteomes" id="UP000789901"/>
    </source>
</evidence>
<sequence length="48" mass="5007">PISWKLVSTDSYYTPTKFSPALPVLGAGCSSTKLVIQQACSSTKLGSS</sequence>
<gene>
    <name evidence="1" type="ORF">GMARGA_LOCUS30502</name>
</gene>
<dbReference type="EMBL" id="CAJVQB010043138">
    <property type="protein sequence ID" value="CAG8830952.1"/>
    <property type="molecule type" value="Genomic_DNA"/>
</dbReference>
<protein>
    <submittedName>
        <fullName evidence="1">2423_t:CDS:1</fullName>
    </submittedName>
</protein>
<comment type="caution">
    <text evidence="1">The sequence shown here is derived from an EMBL/GenBank/DDBJ whole genome shotgun (WGS) entry which is preliminary data.</text>
</comment>
<keyword evidence="2" id="KW-1185">Reference proteome</keyword>
<organism evidence="1 2">
    <name type="scientific">Gigaspora margarita</name>
    <dbReference type="NCBI Taxonomy" id="4874"/>
    <lineage>
        <taxon>Eukaryota</taxon>
        <taxon>Fungi</taxon>
        <taxon>Fungi incertae sedis</taxon>
        <taxon>Mucoromycota</taxon>
        <taxon>Glomeromycotina</taxon>
        <taxon>Glomeromycetes</taxon>
        <taxon>Diversisporales</taxon>
        <taxon>Gigasporaceae</taxon>
        <taxon>Gigaspora</taxon>
    </lineage>
</organism>
<accession>A0ABN7WFV1</accession>
<reference evidence="1 2" key="1">
    <citation type="submission" date="2021-06" db="EMBL/GenBank/DDBJ databases">
        <authorList>
            <person name="Kallberg Y."/>
            <person name="Tangrot J."/>
            <person name="Rosling A."/>
        </authorList>
    </citation>
    <scope>NUCLEOTIDE SEQUENCE [LARGE SCALE GENOMIC DNA]</scope>
    <source>
        <strain evidence="1 2">120-4 pot B 10/14</strain>
    </source>
</reference>
<dbReference type="Proteomes" id="UP000789901">
    <property type="component" value="Unassembled WGS sequence"/>
</dbReference>